<keyword evidence="2" id="KW-1185">Reference proteome</keyword>
<dbReference type="AlphaFoldDB" id="A0A2P7RZM3"/>
<proteinExistence type="predicted"/>
<comment type="caution">
    <text evidence="1">The sequence shown here is derived from an EMBL/GenBank/DDBJ whole genome shotgun (WGS) entry which is preliminary data.</text>
</comment>
<evidence type="ECO:0000313" key="2">
    <source>
        <dbReference type="Proteomes" id="UP000240653"/>
    </source>
</evidence>
<reference evidence="1 2" key="1">
    <citation type="submission" date="2018-03" db="EMBL/GenBank/DDBJ databases">
        <title>The draft genome of Mesorhizobium soli JCM 19897.</title>
        <authorList>
            <person name="Li L."/>
            <person name="Liu L."/>
            <person name="Liang L."/>
            <person name="Wang T."/>
            <person name="Zhang X."/>
        </authorList>
    </citation>
    <scope>NUCLEOTIDE SEQUENCE [LARGE SCALE GENOMIC DNA]</scope>
    <source>
        <strain evidence="1 2">JCM 19897</strain>
    </source>
</reference>
<organism evidence="1 2">
    <name type="scientific">Pseudaminobacter soli</name>
    <name type="common">ex Li et al. 2025</name>
    <dbReference type="NCBI Taxonomy" id="1295366"/>
    <lineage>
        <taxon>Bacteria</taxon>
        <taxon>Pseudomonadati</taxon>
        <taxon>Pseudomonadota</taxon>
        <taxon>Alphaproteobacteria</taxon>
        <taxon>Hyphomicrobiales</taxon>
        <taxon>Phyllobacteriaceae</taxon>
        <taxon>Pseudaminobacter</taxon>
    </lineage>
</organism>
<sequence length="97" mass="11133">MSAFTELELLISDVPRPTHDARVRAKQLVDEATRHAVQTVRLRLVVETFVLDYYALSRLSEFDNPVEVMRLRETTMKSLSRLMELCQASEGAHGERT</sequence>
<dbReference type="RefSeq" id="WP_106727046.1">
    <property type="nucleotide sequence ID" value="NZ_PXYL01000023.1"/>
</dbReference>
<accession>A0A2P7RZM3</accession>
<dbReference type="EMBL" id="PXYL01000023">
    <property type="protein sequence ID" value="PSJ55643.1"/>
    <property type="molecule type" value="Genomic_DNA"/>
</dbReference>
<protein>
    <submittedName>
        <fullName evidence="1">Uncharacterized protein</fullName>
    </submittedName>
</protein>
<name>A0A2P7RZM3_9HYPH</name>
<gene>
    <name evidence="1" type="ORF">C7I85_26725</name>
</gene>
<dbReference type="Proteomes" id="UP000240653">
    <property type="component" value="Unassembled WGS sequence"/>
</dbReference>
<evidence type="ECO:0000313" key="1">
    <source>
        <dbReference type="EMBL" id="PSJ55643.1"/>
    </source>
</evidence>